<dbReference type="Pfam" id="PF04263">
    <property type="entry name" value="TPK_catalytic"/>
    <property type="match status" value="1"/>
</dbReference>
<dbReference type="InterPro" id="IPR006282">
    <property type="entry name" value="Thi_PPkinase"/>
</dbReference>
<evidence type="ECO:0000256" key="3">
    <source>
        <dbReference type="ARBA" id="ARBA00022777"/>
    </source>
</evidence>
<dbReference type="GO" id="GO:0005524">
    <property type="term" value="F:ATP binding"/>
    <property type="evidence" value="ECO:0007669"/>
    <property type="project" value="UniProtKB-KW"/>
</dbReference>
<dbReference type="NCBIfam" id="TIGR01378">
    <property type="entry name" value="thi_PPkinase"/>
    <property type="match status" value="1"/>
</dbReference>
<dbReference type="InterPro" id="IPR007052">
    <property type="entry name" value="CS_dom"/>
</dbReference>
<dbReference type="InterPro" id="IPR036759">
    <property type="entry name" value="TPK_catalytic_sf"/>
</dbReference>
<feature type="domain" description="CS" evidence="7">
    <location>
        <begin position="9"/>
        <end position="196"/>
    </location>
</feature>
<accession>A0A8H6T7Q0</accession>
<dbReference type="OrthoDB" id="25149at2759"/>
<sequence>MYNNDLSNPTTSSYSWHQSHDQATVLLLIPHSTTEADIHVEIESTGQFIIAGLHGQPPILKGRLYAPVDGNASLWQLEPLTRSRLSARERTNSTTSTASSNSGSSYAFVSDNELSSSFVASLETSDVEDGSTGETSPRRIQSHPVSRSVSPGRALQSLTTSSFSSLESLHSRHSRSGRLLTIHIEKKNSSIWPSLIVGPAPDSLSPSISNTVVFDASEELEHQYNMDPTSLTLIAQELLDIQKNKEEAFEYFLRAWHQSHSPTATIKLVTHYVPLKTTVSLPESEKPASRGTILYYAQCLGSDSGLAQLYLEAGLLHLEGLAASLLTSSASSLASLRVPIPVQSADISGTEAWKRDREAAATYFERARLLQPSLDIPVLPPANSRDPSEHLEMPSIDIQAAFYADPMHKRKPKESESSLFGNRDSKLSDEYDNTWYLYVPGLVGAGTALLVVGVITFSLMTTWTVDFLLPQTTTITTTRALIVLNQPFSKALFLRVWNSSQWRCCADGGANRLFDILGEERVFYLPQLIKGDLDSLRPDVRKFYASKGVPIVGDPDQDSTDLMKCISVIDEKEASENKKYDIVLLGGLSGRLDQTIHTLSYLFKLRKTRERVFAVTDENVGWVLDAGEHTLSVDHSILGPTCGLLPVGVDSTILSTSGLRWNLSQQESSFGGLVSTSNHLVPSEERVWIRTSRPIWWTAELRLLT</sequence>
<feature type="region of interest" description="Disordered" evidence="5">
    <location>
        <begin position="85"/>
        <end position="105"/>
    </location>
</feature>
<dbReference type="RefSeq" id="XP_037224427.1">
    <property type="nucleotide sequence ID" value="XM_037359332.1"/>
</dbReference>
<dbReference type="GO" id="GO:0004788">
    <property type="term" value="F:thiamine diphosphokinase activity"/>
    <property type="evidence" value="ECO:0007669"/>
    <property type="project" value="InterPro"/>
</dbReference>
<dbReference type="Gene3D" id="2.60.40.790">
    <property type="match status" value="1"/>
</dbReference>
<evidence type="ECO:0000256" key="4">
    <source>
        <dbReference type="ARBA" id="ARBA00022840"/>
    </source>
</evidence>
<dbReference type="FunFam" id="2.60.120.320:FF:000001">
    <property type="entry name" value="Thiamine pyrophosphokinase"/>
    <property type="match status" value="1"/>
</dbReference>
<dbReference type="EMBL" id="JACAZF010000002">
    <property type="protein sequence ID" value="KAF7312319.1"/>
    <property type="molecule type" value="Genomic_DNA"/>
</dbReference>
<dbReference type="PANTHER" id="PTHR13622">
    <property type="entry name" value="THIAMIN PYROPHOSPHOKINASE"/>
    <property type="match status" value="1"/>
</dbReference>
<keyword evidence="2" id="KW-0547">Nucleotide-binding</keyword>
<protein>
    <submittedName>
        <fullName evidence="8">TPK-B1-binding domain-containing protein</fullName>
    </submittedName>
</protein>
<evidence type="ECO:0000313" key="9">
    <source>
        <dbReference type="Proteomes" id="UP000636479"/>
    </source>
</evidence>
<keyword evidence="6" id="KW-0472">Membrane</keyword>
<dbReference type="SUPFAM" id="SSF63862">
    <property type="entry name" value="Thiamin pyrophosphokinase, substrate-binding domain"/>
    <property type="match status" value="1"/>
</dbReference>
<organism evidence="8 9">
    <name type="scientific">Mycena indigotica</name>
    <dbReference type="NCBI Taxonomy" id="2126181"/>
    <lineage>
        <taxon>Eukaryota</taxon>
        <taxon>Fungi</taxon>
        <taxon>Dikarya</taxon>
        <taxon>Basidiomycota</taxon>
        <taxon>Agaricomycotina</taxon>
        <taxon>Agaricomycetes</taxon>
        <taxon>Agaricomycetidae</taxon>
        <taxon>Agaricales</taxon>
        <taxon>Marasmiineae</taxon>
        <taxon>Mycenaceae</taxon>
        <taxon>Mycena</taxon>
    </lineage>
</organism>
<dbReference type="Pfam" id="PF04969">
    <property type="entry name" value="CS"/>
    <property type="match status" value="1"/>
</dbReference>
<evidence type="ECO:0000256" key="2">
    <source>
        <dbReference type="ARBA" id="ARBA00022741"/>
    </source>
</evidence>
<dbReference type="SUPFAM" id="SSF49764">
    <property type="entry name" value="HSP20-like chaperones"/>
    <property type="match status" value="1"/>
</dbReference>
<evidence type="ECO:0000259" key="7">
    <source>
        <dbReference type="PROSITE" id="PS51203"/>
    </source>
</evidence>
<dbReference type="GO" id="GO:0030975">
    <property type="term" value="F:thiamine binding"/>
    <property type="evidence" value="ECO:0007669"/>
    <property type="project" value="InterPro"/>
</dbReference>
<dbReference type="SUPFAM" id="SSF63999">
    <property type="entry name" value="Thiamin pyrophosphokinase, catalytic domain"/>
    <property type="match status" value="1"/>
</dbReference>
<dbReference type="CDD" id="cd07995">
    <property type="entry name" value="TPK"/>
    <property type="match status" value="1"/>
</dbReference>
<proteinExistence type="predicted"/>
<name>A0A8H6T7Q0_9AGAR</name>
<keyword evidence="9" id="KW-1185">Reference proteome</keyword>
<gene>
    <name evidence="8" type="ORF">MIND_00245000</name>
</gene>
<dbReference type="InterPro" id="IPR007373">
    <property type="entry name" value="Thiamin_PyroPKinase_B1-bd"/>
</dbReference>
<keyword evidence="4" id="KW-0067">ATP-binding</keyword>
<dbReference type="PANTHER" id="PTHR13622:SF8">
    <property type="entry name" value="THIAMIN PYROPHOSPHOKINASE 1"/>
    <property type="match status" value="1"/>
</dbReference>
<dbReference type="Pfam" id="PF04265">
    <property type="entry name" value="TPK_B1_binding"/>
    <property type="match status" value="1"/>
</dbReference>
<comment type="caution">
    <text evidence="8">The sequence shown here is derived from an EMBL/GenBank/DDBJ whole genome shotgun (WGS) entry which is preliminary data.</text>
</comment>
<dbReference type="GO" id="GO:0016301">
    <property type="term" value="F:kinase activity"/>
    <property type="evidence" value="ECO:0007669"/>
    <property type="project" value="UniProtKB-KW"/>
</dbReference>
<dbReference type="AlphaFoldDB" id="A0A8H6T7Q0"/>
<feature type="compositionally biased region" description="Polar residues" evidence="5">
    <location>
        <begin position="132"/>
        <end position="149"/>
    </location>
</feature>
<keyword evidence="6" id="KW-1133">Transmembrane helix</keyword>
<dbReference type="Gene3D" id="2.60.120.320">
    <property type="entry name" value="Thiamin pyrophosphokinase, thiamin-binding domain"/>
    <property type="match status" value="1"/>
</dbReference>
<dbReference type="InterPro" id="IPR008978">
    <property type="entry name" value="HSP20-like_chaperone"/>
</dbReference>
<dbReference type="SMART" id="SM00983">
    <property type="entry name" value="TPK_B1_binding"/>
    <property type="match status" value="1"/>
</dbReference>
<dbReference type="InterPro" id="IPR007371">
    <property type="entry name" value="TPK_catalytic"/>
</dbReference>
<dbReference type="GO" id="GO:0009229">
    <property type="term" value="P:thiamine diphosphate biosynthetic process"/>
    <property type="evidence" value="ECO:0007669"/>
    <property type="project" value="InterPro"/>
</dbReference>
<evidence type="ECO:0000256" key="6">
    <source>
        <dbReference type="SAM" id="Phobius"/>
    </source>
</evidence>
<dbReference type="PROSITE" id="PS51203">
    <property type="entry name" value="CS"/>
    <property type="match status" value="1"/>
</dbReference>
<dbReference type="InterPro" id="IPR036371">
    <property type="entry name" value="TPK_B1-bd_sf"/>
</dbReference>
<feature type="compositionally biased region" description="Low complexity" evidence="5">
    <location>
        <begin position="92"/>
        <end position="105"/>
    </location>
</feature>
<dbReference type="Gene3D" id="3.40.50.10240">
    <property type="entry name" value="Thiamin pyrophosphokinase, catalytic domain"/>
    <property type="match status" value="1"/>
</dbReference>
<dbReference type="Proteomes" id="UP000636479">
    <property type="component" value="Unassembled WGS sequence"/>
</dbReference>
<feature type="region of interest" description="Disordered" evidence="5">
    <location>
        <begin position="123"/>
        <end position="153"/>
    </location>
</feature>
<evidence type="ECO:0000256" key="1">
    <source>
        <dbReference type="ARBA" id="ARBA00022679"/>
    </source>
</evidence>
<keyword evidence="6" id="KW-0812">Transmembrane</keyword>
<evidence type="ECO:0000256" key="5">
    <source>
        <dbReference type="SAM" id="MobiDB-lite"/>
    </source>
</evidence>
<reference evidence="8" key="1">
    <citation type="submission" date="2020-05" db="EMBL/GenBank/DDBJ databases">
        <title>Mycena genomes resolve the evolution of fungal bioluminescence.</title>
        <authorList>
            <person name="Tsai I.J."/>
        </authorList>
    </citation>
    <scope>NUCLEOTIDE SEQUENCE</scope>
    <source>
        <strain evidence="8">171206Taipei</strain>
    </source>
</reference>
<evidence type="ECO:0000313" key="8">
    <source>
        <dbReference type="EMBL" id="KAF7312319.1"/>
    </source>
</evidence>
<keyword evidence="1" id="KW-0808">Transferase</keyword>
<keyword evidence="3" id="KW-0418">Kinase</keyword>
<dbReference type="GeneID" id="59341848"/>
<feature type="transmembrane region" description="Helical" evidence="6">
    <location>
        <begin position="435"/>
        <end position="459"/>
    </location>
</feature>
<dbReference type="GO" id="GO:0006772">
    <property type="term" value="P:thiamine metabolic process"/>
    <property type="evidence" value="ECO:0007669"/>
    <property type="project" value="InterPro"/>
</dbReference>